<dbReference type="SUPFAM" id="SSF81321">
    <property type="entry name" value="Family A G protein-coupled receptor-like"/>
    <property type="match status" value="1"/>
</dbReference>
<evidence type="ECO:0000256" key="8">
    <source>
        <dbReference type="RuleBase" id="RU000688"/>
    </source>
</evidence>
<feature type="transmembrane region" description="Helical" evidence="9">
    <location>
        <begin position="224"/>
        <end position="249"/>
    </location>
</feature>
<dbReference type="PANTHER" id="PTHR46061">
    <property type="entry name" value="THYROTROPIN-RELEASING HORMONE RECEPTOR"/>
    <property type="match status" value="1"/>
</dbReference>
<dbReference type="Pfam" id="PF00001">
    <property type="entry name" value="7tm_1"/>
    <property type="match status" value="1"/>
</dbReference>
<gene>
    <name evidence="11" type="ORF">BV898_09653</name>
</gene>
<dbReference type="PROSITE" id="PS00237">
    <property type="entry name" value="G_PROTEIN_RECEP_F1_1"/>
    <property type="match status" value="1"/>
</dbReference>
<dbReference type="OrthoDB" id="9990906at2759"/>
<evidence type="ECO:0000313" key="12">
    <source>
        <dbReference type="Proteomes" id="UP000192578"/>
    </source>
</evidence>
<keyword evidence="5 9" id="KW-1133">Transmembrane helix</keyword>
<dbReference type="Proteomes" id="UP000192578">
    <property type="component" value="Unassembled WGS sequence"/>
</dbReference>
<evidence type="ECO:0000256" key="1">
    <source>
        <dbReference type="ARBA" id="ARBA00004100"/>
    </source>
</evidence>
<feature type="domain" description="G-protein coupled receptors family 1 profile" evidence="10">
    <location>
        <begin position="79"/>
        <end position="424"/>
    </location>
</feature>
<protein>
    <recommendedName>
        <fullName evidence="3">Thyrotropin-releasing hormone receptor</fullName>
    </recommendedName>
    <alternativeName>
        <fullName evidence="7">Thyroliberin receptor</fullName>
    </alternativeName>
</protein>
<evidence type="ECO:0000256" key="4">
    <source>
        <dbReference type="ARBA" id="ARBA00022692"/>
    </source>
</evidence>
<organism evidence="11 12">
    <name type="scientific">Hypsibius exemplaris</name>
    <name type="common">Freshwater tardigrade</name>
    <dbReference type="NCBI Taxonomy" id="2072580"/>
    <lineage>
        <taxon>Eukaryota</taxon>
        <taxon>Metazoa</taxon>
        <taxon>Ecdysozoa</taxon>
        <taxon>Tardigrada</taxon>
        <taxon>Eutardigrada</taxon>
        <taxon>Parachela</taxon>
        <taxon>Hypsibioidea</taxon>
        <taxon>Hypsibiidae</taxon>
        <taxon>Hypsibius</taxon>
    </lineage>
</organism>
<evidence type="ECO:0000259" key="10">
    <source>
        <dbReference type="PROSITE" id="PS50262"/>
    </source>
</evidence>
<keyword evidence="8" id="KW-0807">Transducer</keyword>
<evidence type="ECO:0000256" key="2">
    <source>
        <dbReference type="ARBA" id="ARBA00004370"/>
    </source>
</evidence>
<dbReference type="GO" id="GO:0004997">
    <property type="term" value="F:thyrotropin-releasing hormone receptor activity"/>
    <property type="evidence" value="ECO:0007669"/>
    <property type="project" value="InterPro"/>
</dbReference>
<feature type="transmembrane region" description="Helical" evidence="9">
    <location>
        <begin position="403"/>
        <end position="423"/>
    </location>
</feature>
<dbReference type="SMART" id="SM01381">
    <property type="entry name" value="7TM_GPCR_Srsx"/>
    <property type="match status" value="1"/>
</dbReference>
<comment type="function">
    <text evidence="1">Receptor for thyrotropin-releasing hormone (TRH). Upon ligand binding, this G-protein-coupled receptor triggers activation of the phosphatidylinositol (IP3)-calcium-protein kinase C (PKC) pathway.</text>
</comment>
<comment type="subcellular location">
    <subcellularLocation>
        <location evidence="2">Membrane</location>
    </subcellularLocation>
</comment>
<reference evidence="12" key="1">
    <citation type="submission" date="2017-01" db="EMBL/GenBank/DDBJ databases">
        <title>Comparative genomics of anhydrobiosis in the tardigrade Hypsibius dujardini.</title>
        <authorList>
            <person name="Yoshida Y."/>
            <person name="Koutsovoulos G."/>
            <person name="Laetsch D."/>
            <person name="Stevens L."/>
            <person name="Kumar S."/>
            <person name="Horikawa D."/>
            <person name="Ishino K."/>
            <person name="Komine S."/>
            <person name="Tomita M."/>
            <person name="Blaxter M."/>
            <person name="Arakawa K."/>
        </authorList>
    </citation>
    <scope>NUCLEOTIDE SEQUENCE [LARGE SCALE GENOMIC DNA]</scope>
    <source>
        <strain evidence="12">Z151</strain>
    </source>
</reference>
<dbReference type="InterPro" id="IPR002120">
    <property type="entry name" value="TRH_rcpt_1"/>
</dbReference>
<dbReference type="EMBL" id="MTYJ01000077">
    <property type="protein sequence ID" value="OQV16168.1"/>
    <property type="molecule type" value="Genomic_DNA"/>
</dbReference>
<keyword evidence="4 8" id="KW-0812">Transmembrane</keyword>
<comment type="caution">
    <text evidence="11">The sequence shown here is derived from an EMBL/GenBank/DDBJ whole genome shotgun (WGS) entry which is preliminary data.</text>
</comment>
<accession>A0A1W0WLT6</accession>
<proteinExistence type="inferred from homology"/>
<dbReference type="GO" id="GO:0016020">
    <property type="term" value="C:membrane"/>
    <property type="evidence" value="ECO:0007669"/>
    <property type="project" value="UniProtKB-SubCell"/>
</dbReference>
<keyword evidence="8 11" id="KW-0675">Receptor</keyword>
<keyword evidence="8" id="KW-0297">G-protein coupled receptor</keyword>
<evidence type="ECO:0000256" key="3">
    <source>
        <dbReference type="ARBA" id="ARBA00018873"/>
    </source>
</evidence>
<dbReference type="PRINTS" id="PR00237">
    <property type="entry name" value="GPCRRHODOPSN"/>
</dbReference>
<keyword evidence="12" id="KW-1185">Reference proteome</keyword>
<feature type="transmembrane region" description="Helical" evidence="9">
    <location>
        <begin position="98"/>
        <end position="117"/>
    </location>
</feature>
<evidence type="ECO:0000256" key="9">
    <source>
        <dbReference type="SAM" id="Phobius"/>
    </source>
</evidence>
<comment type="similarity">
    <text evidence="8">Belongs to the G-protein coupled receptor 1 family.</text>
</comment>
<dbReference type="AlphaFoldDB" id="A0A1W0WLT6"/>
<feature type="transmembrane region" description="Helical" evidence="9">
    <location>
        <begin position="371"/>
        <end position="391"/>
    </location>
</feature>
<evidence type="ECO:0000256" key="6">
    <source>
        <dbReference type="ARBA" id="ARBA00023136"/>
    </source>
</evidence>
<dbReference type="PROSITE" id="PS50262">
    <property type="entry name" value="G_PROTEIN_RECEP_F1_2"/>
    <property type="match status" value="1"/>
</dbReference>
<evidence type="ECO:0000256" key="7">
    <source>
        <dbReference type="ARBA" id="ARBA00032251"/>
    </source>
</evidence>
<feature type="transmembrane region" description="Helical" evidence="9">
    <location>
        <begin position="63"/>
        <end position="86"/>
    </location>
</feature>
<dbReference type="Gene3D" id="1.20.1070.10">
    <property type="entry name" value="Rhodopsin 7-helix transmembrane proteins"/>
    <property type="match status" value="1"/>
</dbReference>
<feature type="transmembrane region" description="Helical" evidence="9">
    <location>
        <begin position="186"/>
        <end position="204"/>
    </location>
</feature>
<evidence type="ECO:0000256" key="5">
    <source>
        <dbReference type="ARBA" id="ARBA00022989"/>
    </source>
</evidence>
<name>A0A1W0WLT6_HYPEX</name>
<dbReference type="InterPro" id="IPR017452">
    <property type="entry name" value="GPCR_Rhodpsn_7TM"/>
</dbReference>
<sequence>MGQTANFSPLISFAESPLDETLTDGHATPPSDVDGFRWASNHTEEFLFGSDGDLDELTLNYRVFATLIHTLIFCFGFVGNIVLIVVANKAKTLQTPTYSYLVSLAYADLLVIVTAVPEAIVFHNIGKQWLLGPAGCSIFIFLNFLGINAGSLSILAFTIERYIAICRPLLAQTLCTQDRTRKVIKLMWLFTILYCSPWFGLTEVRSDELHPETEQCEFRLSKELYIIVFGADLILFYLVPLTVAVVVYWKIGGILYRSIKVFRRDETLSLRTKCSSLESTGSCATTIMGRRNGGGGGGEGEGGGGGGCGGGGLGGGGCGGGSGSGGGAGSKTSHSPLLGLQVPMTTNHSGSYLEQPPVTWSTRSRVQVLRMLMVIVILFAVAWLPFRGLLVYNTFVEEPWLDIWYLFFAKTLIYCNSAMNPFIYNIMSRRFRLAVCQTFCGKPEKPLLQRRKLRRPPPFAWDATHHHHNYQTYHRHQAFTRKANHRNGVAAHQQLNRVASCHKTSRSSSPGPSTARSPILNQELDLFHCHYVAHVDLIGYDAYDDEGPSQCE</sequence>
<keyword evidence="6 9" id="KW-0472">Membrane</keyword>
<dbReference type="InterPro" id="IPR000276">
    <property type="entry name" value="GPCR_Rhodpsn"/>
</dbReference>
<feature type="transmembrane region" description="Helical" evidence="9">
    <location>
        <begin position="137"/>
        <end position="159"/>
    </location>
</feature>
<evidence type="ECO:0000313" key="11">
    <source>
        <dbReference type="EMBL" id="OQV16168.1"/>
    </source>
</evidence>
<dbReference type="PANTHER" id="PTHR46061:SF3">
    <property type="entry name" value="THYROTROPIN-RELEASING HORMONE RECEPTOR"/>
    <property type="match status" value="1"/>
</dbReference>